<dbReference type="Pfam" id="PF00089">
    <property type="entry name" value="Trypsin"/>
    <property type="match status" value="1"/>
</dbReference>
<dbReference type="PRINTS" id="PR00861">
    <property type="entry name" value="ALYTICPTASE"/>
</dbReference>
<keyword evidence="13" id="KW-1185">Reference proteome</keyword>
<feature type="domain" description="Peptidase S1A alpha-lytic prodomain" evidence="11">
    <location>
        <begin position="132"/>
        <end position="189"/>
    </location>
</feature>
<keyword evidence="3 9" id="KW-0732">Signal</keyword>
<keyword evidence="4" id="KW-0378">Hydrolase</keyword>
<sequence>MGKRPVIIPTVAIAVVAVGAMTIPALADDGGGDAPSGNGGLPAATGAQAGVAPQTLAALQRDLGLTEDEARARVRKDRWATRTARSLRAALGDTYAGAWVNREGTQMTVGVTTAAAAERVRATGAEPKVVARSAKTLDTLKSRLDSSAGRTASAVSGWFVDVSSNTVTVVARPGKEAAATAAVNATGVARDAVKVVGSTADPRPLADLRGGDPYLIGGASRCSIGFPVQGGFVTAGHCGDVGDTTTGAIDGRQVAQGVVRASSFPVDDFGFVETNNQWTPTAVVAAREPGDPNAVTDLVPVAGSEEAPVGAAICRTGSTTGTFCGRVTALNATVNYGGGDIVNGLTRTDVCAEPGDSGGSWISGNQAQGVTSGGSGDCTVGGETFFQPVNEILQRNNLTLTTDGTEPAEPEEPAAPENPAPANCTGFEASVNGTLTATGARQATQFFRARAGTHTACIAGPANTDFDVALQRWTGRNWQTVGDANNATSSDTLRFSGPAGTYRYQIRSQSGAGAYTMGVDIP</sequence>
<evidence type="ECO:0000256" key="4">
    <source>
        <dbReference type="ARBA" id="ARBA00022801"/>
    </source>
</evidence>
<name>A0A8J3ZXY8_9ACTN</name>
<dbReference type="GO" id="GO:0004252">
    <property type="term" value="F:serine-type endopeptidase activity"/>
    <property type="evidence" value="ECO:0007669"/>
    <property type="project" value="InterPro"/>
</dbReference>
<dbReference type="CDD" id="cd21112">
    <property type="entry name" value="alphaLP-like"/>
    <property type="match status" value="1"/>
</dbReference>
<evidence type="ECO:0000313" key="13">
    <source>
        <dbReference type="Proteomes" id="UP000635606"/>
    </source>
</evidence>
<dbReference type="GO" id="GO:0006508">
    <property type="term" value="P:proteolysis"/>
    <property type="evidence" value="ECO:0007669"/>
    <property type="project" value="UniProtKB-KW"/>
</dbReference>
<dbReference type="InterPro" id="IPR043504">
    <property type="entry name" value="Peptidase_S1_PA_chymotrypsin"/>
</dbReference>
<dbReference type="EMBL" id="BOPH01000074">
    <property type="protein sequence ID" value="GIJ70253.1"/>
    <property type="molecule type" value="Genomic_DNA"/>
</dbReference>
<dbReference type="InterPro" id="IPR035070">
    <property type="entry name" value="Streptogrisin_prodomain"/>
</dbReference>
<comment type="caution">
    <text evidence="12">The sequence shown here is derived from an EMBL/GenBank/DDBJ whole genome shotgun (WGS) entry which is preliminary data.</text>
</comment>
<evidence type="ECO:0000313" key="12">
    <source>
        <dbReference type="EMBL" id="GIJ70253.1"/>
    </source>
</evidence>
<evidence type="ECO:0000256" key="3">
    <source>
        <dbReference type="ARBA" id="ARBA00022729"/>
    </source>
</evidence>
<dbReference type="SUPFAM" id="SSF50494">
    <property type="entry name" value="Trypsin-like serine proteases"/>
    <property type="match status" value="1"/>
</dbReference>
<feature type="domain" description="Peptidase S1" evidence="10">
    <location>
        <begin position="230"/>
        <end position="393"/>
    </location>
</feature>
<evidence type="ECO:0008006" key="14">
    <source>
        <dbReference type="Google" id="ProtNLM"/>
    </source>
</evidence>
<evidence type="ECO:0000256" key="2">
    <source>
        <dbReference type="ARBA" id="ARBA00022670"/>
    </source>
</evidence>
<dbReference type="Gene3D" id="2.60.120.380">
    <property type="match status" value="1"/>
</dbReference>
<feature type="region of interest" description="Disordered" evidence="8">
    <location>
        <begin position="401"/>
        <end position="427"/>
    </location>
</feature>
<evidence type="ECO:0000259" key="10">
    <source>
        <dbReference type="Pfam" id="PF00089"/>
    </source>
</evidence>
<keyword evidence="7" id="KW-1015">Disulfide bond</keyword>
<reference evidence="12" key="1">
    <citation type="submission" date="2021-01" db="EMBL/GenBank/DDBJ databases">
        <title>Whole genome shotgun sequence of Virgisporangium ochraceum NBRC 16418.</title>
        <authorList>
            <person name="Komaki H."/>
            <person name="Tamura T."/>
        </authorList>
    </citation>
    <scope>NUCLEOTIDE SEQUENCE</scope>
    <source>
        <strain evidence="12">NBRC 16418</strain>
    </source>
</reference>
<dbReference type="InterPro" id="IPR001316">
    <property type="entry name" value="Pept_S1A_streptogrisin"/>
</dbReference>
<comment type="similarity">
    <text evidence="1">Belongs to the peptidase S1 family.</text>
</comment>
<evidence type="ECO:0000259" key="11">
    <source>
        <dbReference type="Pfam" id="PF02983"/>
    </source>
</evidence>
<accession>A0A8J3ZXY8</accession>
<organism evidence="12 13">
    <name type="scientific">Virgisporangium ochraceum</name>
    <dbReference type="NCBI Taxonomy" id="65505"/>
    <lineage>
        <taxon>Bacteria</taxon>
        <taxon>Bacillati</taxon>
        <taxon>Actinomycetota</taxon>
        <taxon>Actinomycetes</taxon>
        <taxon>Micromonosporales</taxon>
        <taxon>Micromonosporaceae</taxon>
        <taxon>Virgisporangium</taxon>
    </lineage>
</organism>
<keyword evidence="2" id="KW-0645">Protease</keyword>
<proteinExistence type="inferred from homology"/>
<evidence type="ECO:0000256" key="7">
    <source>
        <dbReference type="ARBA" id="ARBA00023157"/>
    </source>
</evidence>
<dbReference type="Proteomes" id="UP000635606">
    <property type="component" value="Unassembled WGS sequence"/>
</dbReference>
<gene>
    <name evidence="12" type="ORF">Voc01_051700</name>
</gene>
<evidence type="ECO:0000256" key="5">
    <source>
        <dbReference type="ARBA" id="ARBA00022825"/>
    </source>
</evidence>
<dbReference type="InterPro" id="IPR001254">
    <property type="entry name" value="Trypsin_dom"/>
</dbReference>
<evidence type="ECO:0000256" key="9">
    <source>
        <dbReference type="SAM" id="SignalP"/>
    </source>
</evidence>
<protein>
    <recommendedName>
        <fullName evidence="14">Streptogrisin C</fullName>
    </recommendedName>
</protein>
<evidence type="ECO:0000256" key="1">
    <source>
        <dbReference type="ARBA" id="ARBA00007664"/>
    </source>
</evidence>
<dbReference type="Pfam" id="PF02983">
    <property type="entry name" value="Pro_Al_protease"/>
    <property type="match status" value="1"/>
</dbReference>
<dbReference type="Gene3D" id="3.30.300.50">
    <property type="match status" value="2"/>
</dbReference>
<evidence type="ECO:0000256" key="8">
    <source>
        <dbReference type="SAM" id="MobiDB-lite"/>
    </source>
</evidence>
<dbReference type="AlphaFoldDB" id="A0A8J3ZXY8"/>
<dbReference type="GO" id="GO:0005576">
    <property type="term" value="C:extracellular region"/>
    <property type="evidence" value="ECO:0007669"/>
    <property type="project" value="InterPro"/>
</dbReference>
<evidence type="ECO:0000256" key="6">
    <source>
        <dbReference type="ARBA" id="ARBA00023145"/>
    </source>
</evidence>
<keyword evidence="6" id="KW-0865">Zymogen</keyword>
<feature type="signal peptide" evidence="9">
    <location>
        <begin position="1"/>
        <end position="27"/>
    </location>
</feature>
<dbReference type="InterPro" id="IPR004236">
    <property type="entry name" value="Pept_S1_alpha_lytic"/>
</dbReference>
<keyword evidence="5" id="KW-0720">Serine protease</keyword>
<dbReference type="RefSeq" id="WP_203930159.1">
    <property type="nucleotide sequence ID" value="NZ_BOPH01000074.1"/>
</dbReference>
<dbReference type="Gene3D" id="2.40.10.10">
    <property type="entry name" value="Trypsin-like serine proteases"/>
    <property type="match status" value="2"/>
</dbReference>
<dbReference type="InterPro" id="IPR009003">
    <property type="entry name" value="Peptidase_S1_PA"/>
</dbReference>
<feature type="chain" id="PRO_5035258076" description="Streptogrisin C" evidence="9">
    <location>
        <begin position="28"/>
        <end position="522"/>
    </location>
</feature>